<dbReference type="GO" id="GO:0006511">
    <property type="term" value="P:ubiquitin-dependent protein catabolic process"/>
    <property type="evidence" value="ECO:0007669"/>
    <property type="project" value="TreeGrafter"/>
</dbReference>
<reference evidence="8" key="1">
    <citation type="submission" date="2025-08" db="UniProtKB">
        <authorList>
            <consortium name="RefSeq"/>
        </authorList>
    </citation>
    <scope>IDENTIFICATION</scope>
</reference>
<organism evidence="7 8">
    <name type="scientific">Trichoplusia ni</name>
    <name type="common">Cabbage looper</name>
    <dbReference type="NCBI Taxonomy" id="7111"/>
    <lineage>
        <taxon>Eukaryota</taxon>
        <taxon>Metazoa</taxon>
        <taxon>Ecdysozoa</taxon>
        <taxon>Arthropoda</taxon>
        <taxon>Hexapoda</taxon>
        <taxon>Insecta</taxon>
        <taxon>Pterygota</taxon>
        <taxon>Neoptera</taxon>
        <taxon>Endopterygota</taxon>
        <taxon>Lepidoptera</taxon>
        <taxon>Glossata</taxon>
        <taxon>Ditrysia</taxon>
        <taxon>Noctuoidea</taxon>
        <taxon>Noctuidae</taxon>
        <taxon>Plusiinae</taxon>
        <taxon>Trichoplusia</taxon>
    </lineage>
</organism>
<evidence type="ECO:0000256" key="4">
    <source>
        <dbReference type="ARBA" id="ARBA00023136"/>
    </source>
</evidence>
<feature type="transmembrane region" description="Helical" evidence="6">
    <location>
        <begin position="155"/>
        <end position="173"/>
    </location>
</feature>
<name>A0A7E5W6B9_TRINI</name>
<dbReference type="GO" id="GO:0050699">
    <property type="term" value="F:WW domain binding"/>
    <property type="evidence" value="ECO:0007669"/>
    <property type="project" value="TreeGrafter"/>
</dbReference>
<dbReference type="OrthoDB" id="10003116at2759"/>
<proteinExistence type="predicted"/>
<feature type="transmembrane region" description="Helical" evidence="6">
    <location>
        <begin position="185"/>
        <end position="203"/>
    </location>
</feature>
<dbReference type="AlphaFoldDB" id="A0A7E5W6B9"/>
<evidence type="ECO:0000256" key="1">
    <source>
        <dbReference type="ARBA" id="ARBA00004141"/>
    </source>
</evidence>
<dbReference type="InParanoid" id="A0A7E5W6B9"/>
<dbReference type="GO" id="GO:0005783">
    <property type="term" value="C:endoplasmic reticulum"/>
    <property type="evidence" value="ECO:0007669"/>
    <property type="project" value="TreeGrafter"/>
</dbReference>
<gene>
    <name evidence="8" type="primary">LOC113499815</name>
</gene>
<evidence type="ECO:0000256" key="3">
    <source>
        <dbReference type="ARBA" id="ARBA00022989"/>
    </source>
</evidence>
<dbReference type="GeneID" id="113499815"/>
<evidence type="ECO:0000256" key="2">
    <source>
        <dbReference type="ARBA" id="ARBA00022692"/>
    </source>
</evidence>
<keyword evidence="2 6" id="KW-0812">Transmembrane</keyword>
<dbReference type="FunCoup" id="A0A7E5W6B9">
    <property type="interactions" value="955"/>
</dbReference>
<dbReference type="KEGG" id="tnl:113499815"/>
<dbReference type="GO" id="GO:0005794">
    <property type="term" value="C:Golgi apparatus"/>
    <property type="evidence" value="ECO:0007669"/>
    <property type="project" value="TreeGrafter"/>
</dbReference>
<feature type="transmembrane region" description="Helical" evidence="6">
    <location>
        <begin position="124"/>
        <end position="148"/>
    </location>
</feature>
<protein>
    <submittedName>
        <fullName evidence="8">NEDD4 family-interacting protein 1-like isoform X1</fullName>
    </submittedName>
</protein>
<dbReference type="GO" id="GO:0048471">
    <property type="term" value="C:perinuclear region of cytoplasm"/>
    <property type="evidence" value="ECO:0007669"/>
    <property type="project" value="TreeGrafter"/>
</dbReference>
<dbReference type="Pfam" id="PF10176">
    <property type="entry name" value="NEDD4_Bsd2"/>
    <property type="match status" value="2"/>
</dbReference>
<dbReference type="PANTHER" id="PTHR13396">
    <property type="entry name" value="NEDD4 FAMILY INTERACTING PROTEIN 1/2"/>
    <property type="match status" value="1"/>
</dbReference>
<keyword evidence="4 6" id="KW-0472">Membrane</keyword>
<evidence type="ECO:0000313" key="7">
    <source>
        <dbReference type="Proteomes" id="UP000322000"/>
    </source>
</evidence>
<dbReference type="CDD" id="cd22212">
    <property type="entry name" value="NDFIP-like"/>
    <property type="match status" value="1"/>
</dbReference>
<keyword evidence="3 6" id="KW-1133">Transmembrane helix</keyword>
<sequence>MSHPRSDNICATAHLRVMLPTSVDSNLPPQFLDIISFPDHLQDIPPPQADFSAPPPYDAVSNANSKLPTYEEVQREKQMEGEDLPQMQGPPPHQPTFAAFVTVEPTEGSAEQLDPENSLLGTDIMFLTSFFVAFLFNWIGFLLLMCFCHTVASRYGALAGFGLSLAKWTLIVKHSTELASHENSWLWWLIMAFGILICVRAIIQYLNIKRGWRLLSGTAQERLLFFY</sequence>
<evidence type="ECO:0000313" key="8">
    <source>
        <dbReference type="RefSeq" id="XP_026736154.1"/>
    </source>
</evidence>
<feature type="region of interest" description="Disordered" evidence="5">
    <location>
        <begin position="71"/>
        <end position="91"/>
    </location>
</feature>
<dbReference type="GO" id="GO:0007034">
    <property type="term" value="P:vacuolar transport"/>
    <property type="evidence" value="ECO:0007669"/>
    <property type="project" value="InterPro"/>
</dbReference>
<dbReference type="GO" id="GO:0016020">
    <property type="term" value="C:membrane"/>
    <property type="evidence" value="ECO:0007669"/>
    <property type="project" value="UniProtKB-SubCell"/>
</dbReference>
<keyword evidence="7" id="KW-1185">Reference proteome</keyword>
<comment type="subcellular location">
    <subcellularLocation>
        <location evidence="1">Membrane</location>
        <topology evidence="1">Multi-pass membrane protein</topology>
    </subcellularLocation>
</comment>
<accession>A0A7E5W6B9</accession>
<dbReference type="Proteomes" id="UP000322000">
    <property type="component" value="Chromosome 13"/>
</dbReference>
<dbReference type="PANTHER" id="PTHR13396:SF5">
    <property type="entry name" value="NEDD4 FAMILY INTERACTING PROTEIN"/>
    <property type="match status" value="1"/>
</dbReference>
<dbReference type="CTD" id="326197"/>
<dbReference type="GO" id="GO:0031398">
    <property type="term" value="P:positive regulation of protein ubiquitination"/>
    <property type="evidence" value="ECO:0007669"/>
    <property type="project" value="TreeGrafter"/>
</dbReference>
<dbReference type="GO" id="GO:0030001">
    <property type="term" value="P:metal ion transport"/>
    <property type="evidence" value="ECO:0007669"/>
    <property type="project" value="InterPro"/>
</dbReference>
<dbReference type="InterPro" id="IPR019325">
    <property type="entry name" value="NEDD4/Bsd2"/>
</dbReference>
<evidence type="ECO:0000256" key="5">
    <source>
        <dbReference type="SAM" id="MobiDB-lite"/>
    </source>
</evidence>
<dbReference type="RefSeq" id="XP_026736154.1">
    <property type="nucleotide sequence ID" value="XM_026880353.1"/>
</dbReference>
<evidence type="ECO:0000256" key="6">
    <source>
        <dbReference type="SAM" id="Phobius"/>
    </source>
</evidence>